<feature type="non-terminal residue" evidence="1">
    <location>
        <position position="1"/>
    </location>
</feature>
<dbReference type="Pfam" id="PF06405">
    <property type="entry name" value="RCC_reductase"/>
    <property type="match status" value="1"/>
</dbReference>
<evidence type="ECO:0008006" key="2">
    <source>
        <dbReference type="Google" id="ProtNLM"/>
    </source>
</evidence>
<name>A0A381PQP3_9ZZZZ</name>
<dbReference type="GO" id="GO:0051743">
    <property type="term" value="F:red chlorophyll catabolite reductase activity"/>
    <property type="evidence" value="ECO:0007669"/>
    <property type="project" value="InterPro"/>
</dbReference>
<proteinExistence type="predicted"/>
<accession>A0A381PQP3</accession>
<dbReference type="AlphaFoldDB" id="A0A381PQP3"/>
<dbReference type="InterPro" id="IPR009439">
    <property type="entry name" value="RCC_reductase"/>
</dbReference>
<protein>
    <recommendedName>
        <fullName evidence="2">Red chlorophyll catabolite reductase</fullName>
    </recommendedName>
</protein>
<dbReference type="EMBL" id="UINC01001048">
    <property type="protein sequence ID" value="SUZ68944.1"/>
    <property type="molecule type" value="Genomic_DNA"/>
</dbReference>
<gene>
    <name evidence="1" type="ORF">METZ01_LOCUS21798</name>
</gene>
<sequence length="278" mass="32670">VSQSKETKTIMEFLAESPNVDVSKAWEKCWGIQTGIIERVKERFSVEKHPSCEGRDYFVSDEHPKHGQLEGSFNSYTGEEVDWLVHSWIGNRQRSILDINATVFLGQQTRVPHLAVIFGTIPRLYFYAEYTPRMDLRINPDYLMKYYEPVNKDFLDFRAQPHWTRFVSHGTYLRSFMSPVCVSSHSELNNENIDYCANYLEKFIDRWFQWLDEAEEVPVSERAVQQQYDFQVRELGYRNDPMNILPIEVFGAEEANRMLDLRIGTDQIKSATNRWPSS</sequence>
<evidence type="ECO:0000313" key="1">
    <source>
        <dbReference type="EMBL" id="SUZ68944.1"/>
    </source>
</evidence>
<dbReference type="Gene3D" id="3.40.1500.20">
    <property type="match status" value="1"/>
</dbReference>
<organism evidence="1">
    <name type="scientific">marine metagenome</name>
    <dbReference type="NCBI Taxonomy" id="408172"/>
    <lineage>
        <taxon>unclassified sequences</taxon>
        <taxon>metagenomes</taxon>
        <taxon>ecological metagenomes</taxon>
    </lineage>
</organism>
<reference evidence="1" key="1">
    <citation type="submission" date="2018-05" db="EMBL/GenBank/DDBJ databases">
        <authorList>
            <person name="Lanie J.A."/>
            <person name="Ng W.-L."/>
            <person name="Kazmierczak K.M."/>
            <person name="Andrzejewski T.M."/>
            <person name="Davidsen T.M."/>
            <person name="Wayne K.J."/>
            <person name="Tettelin H."/>
            <person name="Glass J.I."/>
            <person name="Rusch D."/>
            <person name="Podicherti R."/>
            <person name="Tsui H.-C.T."/>
            <person name="Winkler M.E."/>
        </authorList>
    </citation>
    <scope>NUCLEOTIDE SEQUENCE</scope>
</reference>
<dbReference type="PANTHER" id="PTHR34685:SF2">
    <property type="entry name" value="RED CHLOROPHYLL CATABOLITE REDUCTASE, CHLOROPLASTIC"/>
    <property type="match status" value="1"/>
</dbReference>
<dbReference type="PANTHER" id="PTHR34685">
    <property type="entry name" value="RED CHLOROPHYLL CATABOLITE REDUCTASE, CHLOROPLASTIC"/>
    <property type="match status" value="1"/>
</dbReference>